<evidence type="ECO:0000313" key="2">
    <source>
        <dbReference type="Proteomes" id="UP000799291"/>
    </source>
</evidence>
<protein>
    <submittedName>
        <fullName evidence="1">Uncharacterized protein</fullName>
    </submittedName>
</protein>
<dbReference type="AlphaFoldDB" id="A0A6G1INA3"/>
<organism evidence="1 2">
    <name type="scientific">Lentithecium fluviatile CBS 122367</name>
    <dbReference type="NCBI Taxonomy" id="1168545"/>
    <lineage>
        <taxon>Eukaryota</taxon>
        <taxon>Fungi</taxon>
        <taxon>Dikarya</taxon>
        <taxon>Ascomycota</taxon>
        <taxon>Pezizomycotina</taxon>
        <taxon>Dothideomycetes</taxon>
        <taxon>Pleosporomycetidae</taxon>
        <taxon>Pleosporales</taxon>
        <taxon>Massarineae</taxon>
        <taxon>Lentitheciaceae</taxon>
        <taxon>Lentithecium</taxon>
    </lineage>
</organism>
<sequence>MVVVRKWGEHHINKSLKQIDSNTWLVGDLVLHRSPCPSDAATWNDDGDFSSYTLTPAPIPLPSTTSLDSPYVKLVHEAGDASAVWCIGNGALCKVRDDPASRYRRLYVMCLAMIDPTCSSAGSQVELWMLHGQH</sequence>
<dbReference type="EMBL" id="MU005603">
    <property type="protein sequence ID" value="KAF2679473.1"/>
    <property type="molecule type" value="Genomic_DNA"/>
</dbReference>
<dbReference type="OrthoDB" id="5404599at2759"/>
<accession>A0A6G1INA3</accession>
<keyword evidence="2" id="KW-1185">Reference proteome</keyword>
<proteinExistence type="predicted"/>
<dbReference type="Proteomes" id="UP000799291">
    <property type="component" value="Unassembled WGS sequence"/>
</dbReference>
<name>A0A6G1INA3_9PLEO</name>
<evidence type="ECO:0000313" key="1">
    <source>
        <dbReference type="EMBL" id="KAF2679473.1"/>
    </source>
</evidence>
<reference evidence="1" key="1">
    <citation type="journal article" date="2020" name="Stud. Mycol.">
        <title>101 Dothideomycetes genomes: a test case for predicting lifestyles and emergence of pathogens.</title>
        <authorList>
            <person name="Haridas S."/>
            <person name="Albert R."/>
            <person name="Binder M."/>
            <person name="Bloem J."/>
            <person name="Labutti K."/>
            <person name="Salamov A."/>
            <person name="Andreopoulos B."/>
            <person name="Baker S."/>
            <person name="Barry K."/>
            <person name="Bills G."/>
            <person name="Bluhm B."/>
            <person name="Cannon C."/>
            <person name="Castanera R."/>
            <person name="Culley D."/>
            <person name="Daum C."/>
            <person name="Ezra D."/>
            <person name="Gonzalez J."/>
            <person name="Henrissat B."/>
            <person name="Kuo A."/>
            <person name="Liang C."/>
            <person name="Lipzen A."/>
            <person name="Lutzoni F."/>
            <person name="Magnuson J."/>
            <person name="Mondo S."/>
            <person name="Nolan M."/>
            <person name="Ohm R."/>
            <person name="Pangilinan J."/>
            <person name="Park H.-J."/>
            <person name="Ramirez L."/>
            <person name="Alfaro M."/>
            <person name="Sun H."/>
            <person name="Tritt A."/>
            <person name="Yoshinaga Y."/>
            <person name="Zwiers L.-H."/>
            <person name="Turgeon B."/>
            <person name="Goodwin S."/>
            <person name="Spatafora J."/>
            <person name="Crous P."/>
            <person name="Grigoriev I."/>
        </authorList>
    </citation>
    <scope>NUCLEOTIDE SEQUENCE</scope>
    <source>
        <strain evidence="1">CBS 122367</strain>
    </source>
</reference>
<gene>
    <name evidence="1" type="ORF">K458DRAFT_408088</name>
</gene>